<accession>A0A5B7EM08</accession>
<organism evidence="2 3">
    <name type="scientific">Portunus trituberculatus</name>
    <name type="common">Swimming crab</name>
    <name type="synonym">Neptunus trituberculatus</name>
    <dbReference type="NCBI Taxonomy" id="210409"/>
    <lineage>
        <taxon>Eukaryota</taxon>
        <taxon>Metazoa</taxon>
        <taxon>Ecdysozoa</taxon>
        <taxon>Arthropoda</taxon>
        <taxon>Crustacea</taxon>
        <taxon>Multicrustacea</taxon>
        <taxon>Malacostraca</taxon>
        <taxon>Eumalacostraca</taxon>
        <taxon>Eucarida</taxon>
        <taxon>Decapoda</taxon>
        <taxon>Pleocyemata</taxon>
        <taxon>Brachyura</taxon>
        <taxon>Eubrachyura</taxon>
        <taxon>Portunoidea</taxon>
        <taxon>Portunidae</taxon>
        <taxon>Portuninae</taxon>
        <taxon>Portunus</taxon>
    </lineage>
</organism>
<name>A0A5B7EM08_PORTR</name>
<protein>
    <submittedName>
        <fullName evidence="2">Uncharacterized protein</fullName>
    </submittedName>
</protein>
<feature type="region of interest" description="Disordered" evidence="1">
    <location>
        <begin position="94"/>
        <end position="131"/>
    </location>
</feature>
<evidence type="ECO:0000256" key="1">
    <source>
        <dbReference type="SAM" id="MobiDB-lite"/>
    </source>
</evidence>
<proteinExistence type="predicted"/>
<evidence type="ECO:0000313" key="3">
    <source>
        <dbReference type="Proteomes" id="UP000324222"/>
    </source>
</evidence>
<comment type="caution">
    <text evidence="2">The sequence shown here is derived from an EMBL/GenBank/DDBJ whole genome shotgun (WGS) entry which is preliminary data.</text>
</comment>
<evidence type="ECO:0000313" key="2">
    <source>
        <dbReference type="EMBL" id="MPC35202.1"/>
    </source>
</evidence>
<gene>
    <name evidence="2" type="ORF">E2C01_028621</name>
</gene>
<dbReference type="Proteomes" id="UP000324222">
    <property type="component" value="Unassembled WGS sequence"/>
</dbReference>
<dbReference type="AlphaFoldDB" id="A0A5B7EM08"/>
<reference evidence="2 3" key="1">
    <citation type="submission" date="2019-05" db="EMBL/GenBank/DDBJ databases">
        <title>Another draft genome of Portunus trituberculatus and its Hox gene families provides insights of decapod evolution.</title>
        <authorList>
            <person name="Jeong J.-H."/>
            <person name="Song I."/>
            <person name="Kim S."/>
            <person name="Choi T."/>
            <person name="Kim D."/>
            <person name="Ryu S."/>
            <person name="Kim W."/>
        </authorList>
    </citation>
    <scope>NUCLEOTIDE SEQUENCE [LARGE SCALE GENOMIC DNA]</scope>
    <source>
        <tissue evidence="2">Muscle</tissue>
    </source>
</reference>
<dbReference type="EMBL" id="VSRR010003222">
    <property type="protein sequence ID" value="MPC35202.1"/>
    <property type="molecule type" value="Genomic_DNA"/>
</dbReference>
<keyword evidence="3" id="KW-1185">Reference proteome</keyword>
<sequence length="131" mass="14486">MDRVVLGGCGSPGRLPPRYSSGQVVMGGVALDSLSKSFPIICCKRRKLECAVLGLWSTTATELVTGDSNFTPAGITHECSWQYFNFPPTRMTDALRSPVRATDQAREEPLRTSPPRSDPFSSRQDRQPRRD</sequence>